<dbReference type="Proteomes" id="UP001055879">
    <property type="component" value="Linkage Group LG01"/>
</dbReference>
<name>A0ACB9FJ17_ARCLA</name>
<proteinExistence type="predicted"/>
<evidence type="ECO:0000313" key="1">
    <source>
        <dbReference type="EMBL" id="KAI3770622.1"/>
    </source>
</evidence>
<accession>A0ACB9FJ17</accession>
<sequence length="226" mass="25089">MLYQSNLSRGPKVFPHETSQLPPSSSFLSSEMDFFFDGNRSNVIIETSGPSDGLSTKGDNSMLQGLKDVVSQLQKDVSTNTQVLCDWKSEANKQTQLLADILQQLRNPLPPSFIEDKCLPLDMVVEFGTFVITAIQDLDVNPQTTDVEAEEEEDEEEPSIPDPDKVLQGSQNDAGTRLGWLLGLSQHGIGMVKARCWYGTAEARRHKGHSDSHGWASRRTTDRPKL</sequence>
<reference evidence="1 2" key="2">
    <citation type="journal article" date="2022" name="Mol. Ecol. Resour.">
        <title>The genomes of chicory, endive, great burdock and yacon provide insights into Asteraceae paleo-polyploidization history and plant inulin production.</title>
        <authorList>
            <person name="Fan W."/>
            <person name="Wang S."/>
            <person name="Wang H."/>
            <person name="Wang A."/>
            <person name="Jiang F."/>
            <person name="Liu H."/>
            <person name="Zhao H."/>
            <person name="Xu D."/>
            <person name="Zhang Y."/>
        </authorList>
    </citation>
    <scope>NUCLEOTIDE SEQUENCE [LARGE SCALE GENOMIC DNA]</scope>
    <source>
        <strain evidence="2">cv. Niubang</strain>
    </source>
</reference>
<evidence type="ECO:0000313" key="2">
    <source>
        <dbReference type="Proteomes" id="UP001055879"/>
    </source>
</evidence>
<dbReference type="EMBL" id="CM042047">
    <property type="protein sequence ID" value="KAI3770622.1"/>
    <property type="molecule type" value="Genomic_DNA"/>
</dbReference>
<organism evidence="1 2">
    <name type="scientific">Arctium lappa</name>
    <name type="common">Greater burdock</name>
    <name type="synonym">Lappa major</name>
    <dbReference type="NCBI Taxonomy" id="4217"/>
    <lineage>
        <taxon>Eukaryota</taxon>
        <taxon>Viridiplantae</taxon>
        <taxon>Streptophyta</taxon>
        <taxon>Embryophyta</taxon>
        <taxon>Tracheophyta</taxon>
        <taxon>Spermatophyta</taxon>
        <taxon>Magnoliopsida</taxon>
        <taxon>eudicotyledons</taxon>
        <taxon>Gunneridae</taxon>
        <taxon>Pentapetalae</taxon>
        <taxon>asterids</taxon>
        <taxon>campanulids</taxon>
        <taxon>Asterales</taxon>
        <taxon>Asteraceae</taxon>
        <taxon>Carduoideae</taxon>
        <taxon>Cardueae</taxon>
        <taxon>Arctiinae</taxon>
        <taxon>Arctium</taxon>
    </lineage>
</organism>
<gene>
    <name evidence="1" type="ORF">L6452_01762</name>
</gene>
<comment type="caution">
    <text evidence="1">The sequence shown here is derived from an EMBL/GenBank/DDBJ whole genome shotgun (WGS) entry which is preliminary data.</text>
</comment>
<reference evidence="2" key="1">
    <citation type="journal article" date="2022" name="Mol. Ecol. Resour.">
        <title>The genomes of chicory, endive, great burdock and yacon provide insights into Asteraceae palaeo-polyploidization history and plant inulin production.</title>
        <authorList>
            <person name="Fan W."/>
            <person name="Wang S."/>
            <person name="Wang H."/>
            <person name="Wang A."/>
            <person name="Jiang F."/>
            <person name="Liu H."/>
            <person name="Zhao H."/>
            <person name="Xu D."/>
            <person name="Zhang Y."/>
        </authorList>
    </citation>
    <scope>NUCLEOTIDE SEQUENCE [LARGE SCALE GENOMIC DNA]</scope>
    <source>
        <strain evidence="2">cv. Niubang</strain>
    </source>
</reference>
<protein>
    <submittedName>
        <fullName evidence="1">Uncharacterized protein</fullName>
    </submittedName>
</protein>
<keyword evidence="2" id="KW-1185">Reference proteome</keyword>